<evidence type="ECO:0000313" key="2">
    <source>
        <dbReference type="Proteomes" id="UP001500822"/>
    </source>
</evidence>
<dbReference type="InterPro" id="IPR034660">
    <property type="entry name" value="DinB/YfiT-like"/>
</dbReference>
<organism evidence="1 2">
    <name type="scientific">Gordonia alkaliphila</name>
    <dbReference type="NCBI Taxonomy" id="1053547"/>
    <lineage>
        <taxon>Bacteria</taxon>
        <taxon>Bacillati</taxon>
        <taxon>Actinomycetota</taxon>
        <taxon>Actinomycetes</taxon>
        <taxon>Mycobacteriales</taxon>
        <taxon>Gordoniaceae</taxon>
        <taxon>Gordonia</taxon>
    </lineage>
</organism>
<reference evidence="2" key="1">
    <citation type="journal article" date="2019" name="Int. J. Syst. Evol. Microbiol.">
        <title>The Global Catalogue of Microorganisms (GCM) 10K type strain sequencing project: providing services to taxonomists for standard genome sequencing and annotation.</title>
        <authorList>
            <consortium name="The Broad Institute Genomics Platform"/>
            <consortium name="The Broad Institute Genome Sequencing Center for Infectious Disease"/>
            <person name="Wu L."/>
            <person name="Ma J."/>
        </authorList>
    </citation>
    <scope>NUCLEOTIDE SEQUENCE [LARGE SCALE GENOMIC DNA]</scope>
    <source>
        <strain evidence="2">JCM 18077</strain>
    </source>
</reference>
<dbReference type="EMBL" id="BAABIE010000011">
    <property type="protein sequence ID" value="GAA4752999.1"/>
    <property type="molecule type" value="Genomic_DNA"/>
</dbReference>
<keyword evidence="2" id="KW-1185">Reference proteome</keyword>
<accession>A0ABP8ZD31</accession>
<dbReference type="RefSeq" id="WP_345313757.1">
    <property type="nucleotide sequence ID" value="NZ_BAABIE010000011.1"/>
</dbReference>
<proteinExistence type="predicted"/>
<sequence>MAGNYTSAELSVTVTGEKQDLLQIYADQRNLLMITVRGLTDEQARTRSTVSELTLGGILKHVAIGEQDTAREIVERDENAEVDLAALGDAYTFTADDTLDHWLSAYRAAAAEFERVIADIDSLDELIPQATAPWTPERQWWSVRQIVLHRLRETAHHCGHADILREALDGQTTMAVVSEGIEWPDDT</sequence>
<comment type="caution">
    <text evidence="1">The sequence shown here is derived from an EMBL/GenBank/DDBJ whole genome shotgun (WGS) entry which is preliminary data.</text>
</comment>
<dbReference type="SUPFAM" id="SSF109854">
    <property type="entry name" value="DinB/YfiT-like putative metalloenzymes"/>
    <property type="match status" value="1"/>
</dbReference>
<protein>
    <submittedName>
        <fullName evidence="1">DinB family protein</fullName>
    </submittedName>
</protein>
<dbReference type="InterPro" id="IPR007061">
    <property type="entry name" value="MST-like"/>
</dbReference>
<dbReference type="Gene3D" id="1.20.120.450">
    <property type="entry name" value="dinb family like domain"/>
    <property type="match status" value="1"/>
</dbReference>
<gene>
    <name evidence="1" type="ORF">GCM10023217_25210</name>
</gene>
<name>A0ABP8ZD31_9ACTN</name>
<dbReference type="Pfam" id="PF04978">
    <property type="entry name" value="MST"/>
    <property type="match status" value="1"/>
</dbReference>
<evidence type="ECO:0000313" key="1">
    <source>
        <dbReference type="EMBL" id="GAA4752999.1"/>
    </source>
</evidence>
<dbReference type="Proteomes" id="UP001500822">
    <property type="component" value="Unassembled WGS sequence"/>
</dbReference>